<dbReference type="OrthoDB" id="308383at2759"/>
<feature type="region of interest" description="Disordered" evidence="11">
    <location>
        <begin position="55"/>
        <end position="100"/>
    </location>
</feature>
<evidence type="ECO:0000313" key="14">
    <source>
        <dbReference type="EMBL" id="KAH7286565.1"/>
    </source>
</evidence>
<comment type="catalytic activity">
    <reaction evidence="10">
        <text>N(6),N(6)-dimethyl-L-lysyl(4)-[histone H3] + S-adenosyl-L-methionine = N(6),N(6),N(6)-trimethyl-L-lysyl(4)-[histone H3] + S-adenosyl-L-homocysteine + H(+)</text>
        <dbReference type="Rhea" id="RHEA:60272"/>
        <dbReference type="Rhea" id="RHEA-COMP:15537"/>
        <dbReference type="Rhea" id="RHEA-COMP:15540"/>
        <dbReference type="ChEBI" id="CHEBI:15378"/>
        <dbReference type="ChEBI" id="CHEBI:57856"/>
        <dbReference type="ChEBI" id="CHEBI:59789"/>
        <dbReference type="ChEBI" id="CHEBI:61961"/>
        <dbReference type="ChEBI" id="CHEBI:61976"/>
    </reaction>
</comment>
<sequence length="1014" mass="111600">MHQRNSVKVDRGKAFSAGNDVRFPGSTQGSFHKIYRQKRFILEKVKDHSISQLGHLNSESTHSNKQWERSRVDWGHSSSNVGRSNSNWRSEHNDGQFDSHGSMEPKYNGNFSACKASRNTAWRETKFGSQFAPLSGTRIAKNDQEHSKRSYDRFNSNFSSNNEFDAPVPKRQKVEFYKLSPAQAHFSPGFIHNEQNIPLEETKWMYKNEKGRMSGPYGVKQLIEGLQAHFLQEDLPIYQVSEGRLCDPLPLKELADEWQRYVPDSRRVNSNQCSDPVKEASSRICNEPDLPPGFGGFNGACSERSSYIYSPNSQALVSSTKDTLHAASSLTSDLEDGDLSLPPGFEAAAMSNLQTTEQGRTSGRHSIGVPMPPWRGAHAMHMSHEQPHSMVHGQMHSSWQGDTSNANMNFAMQYVRPGTEVSPNGHTTWAYGSTCGKLPSFEVQSFQSSTVCIGLPVSKPATQSWPVPSSLQSCSSQSGTKEPVLQSTQCPDPLTLILSELLSAVKKTYVNSVVSAVIGEQLEVWLSDSKNCCRTSLPSDKGSPRSGARPSSLNDKDAMGIADSNRLQVQASTATTTCDMISSECRDMHNSEGSVLCSNESLSNGDQLCSPIEMNNMNEMNPPLVMSDVPISANNEKVGFTSSKVLPNGDTDEFSHDGDKGDSCVSIDETCRLSSMSSCSLGNESNQNFSVSKDESQQQSGEGIVYVDEFDGKFLSGNTSHTSLQEAEPLLNDESKKGNMKSSKQIMMMSSKTRARHSSDFLKVADKREISMKNQGAMGPMEAPDAVSSHDSVGCARTLVCSFFWKDKEHQESVEDSQYERNFSINGESSIVASVHSLAPSFEVQNIPDGRLSGALVAEGMEITGPLLLKANKIRLRIGRSKIHNWGIFCAEPVESGKFIIEYVGEVLRSRIAEIREAQYLRSGIGTGYLFRVGADTVIDATRRGGLARFINHSCDPNCTVKLFDMEGSKRLLIFAKRNIKAWEELTYNYNIESGLQNISCNCGAAECQGASSS</sequence>
<feature type="region of interest" description="Disordered" evidence="11">
    <location>
        <begin position="536"/>
        <end position="564"/>
    </location>
</feature>
<evidence type="ECO:0000256" key="10">
    <source>
        <dbReference type="ARBA" id="ARBA00049129"/>
    </source>
</evidence>
<gene>
    <name evidence="14" type="ORF">KP509_32G012900</name>
</gene>
<dbReference type="SUPFAM" id="SSF55277">
    <property type="entry name" value="GYF domain"/>
    <property type="match status" value="1"/>
</dbReference>
<evidence type="ECO:0000256" key="1">
    <source>
        <dbReference type="ARBA" id="ARBA00004123"/>
    </source>
</evidence>
<feature type="domain" description="SET" evidence="12">
    <location>
        <begin position="874"/>
        <end position="991"/>
    </location>
</feature>
<evidence type="ECO:0000259" key="13">
    <source>
        <dbReference type="PROSITE" id="PS50868"/>
    </source>
</evidence>
<evidence type="ECO:0000256" key="2">
    <source>
        <dbReference type="ARBA" id="ARBA00012182"/>
    </source>
</evidence>
<evidence type="ECO:0000256" key="5">
    <source>
        <dbReference type="ARBA" id="ARBA00022691"/>
    </source>
</evidence>
<evidence type="ECO:0000256" key="3">
    <source>
        <dbReference type="ARBA" id="ARBA00022603"/>
    </source>
</evidence>
<dbReference type="Gene3D" id="2.170.270.10">
    <property type="entry name" value="SET domain"/>
    <property type="match status" value="1"/>
</dbReference>
<dbReference type="PANTHER" id="PTHR45814:SF2">
    <property type="entry name" value="HISTONE-LYSINE N-METHYLTRANSFERASE SETD1"/>
    <property type="match status" value="1"/>
</dbReference>
<dbReference type="GO" id="GO:0048188">
    <property type="term" value="C:Set1C/COMPASS complex"/>
    <property type="evidence" value="ECO:0007669"/>
    <property type="project" value="TreeGrafter"/>
</dbReference>
<evidence type="ECO:0000256" key="4">
    <source>
        <dbReference type="ARBA" id="ARBA00022679"/>
    </source>
</evidence>
<keyword evidence="6" id="KW-0156">Chromatin regulator</keyword>
<feature type="compositionally biased region" description="Polar residues" evidence="11">
    <location>
        <begin position="55"/>
        <end position="64"/>
    </location>
</feature>
<evidence type="ECO:0000256" key="7">
    <source>
        <dbReference type="ARBA" id="ARBA00023242"/>
    </source>
</evidence>
<dbReference type="EC" id="2.1.1.354" evidence="2"/>
<feature type="region of interest" description="Disordered" evidence="11">
    <location>
        <begin position="642"/>
        <end position="661"/>
    </location>
</feature>
<dbReference type="InterPro" id="IPR046341">
    <property type="entry name" value="SET_dom_sf"/>
</dbReference>
<protein>
    <recommendedName>
        <fullName evidence="2">[histone H3]-lysine(4) N-trimethyltransferase</fullName>
        <ecNumber evidence="2">2.1.1.354</ecNumber>
    </recommendedName>
</protein>
<feature type="compositionally biased region" description="Basic and acidic residues" evidence="11">
    <location>
        <begin position="65"/>
        <end position="74"/>
    </location>
</feature>
<dbReference type="EMBL" id="CM035437">
    <property type="protein sequence ID" value="KAH7286565.1"/>
    <property type="molecule type" value="Genomic_DNA"/>
</dbReference>
<dbReference type="InterPro" id="IPR035445">
    <property type="entry name" value="GYF-like_dom_sf"/>
</dbReference>
<comment type="catalytic activity">
    <reaction evidence="9">
        <text>N(6)-methyl-L-lysyl(4)-[histone H3] + S-adenosyl-L-methionine = N(6),N(6)-dimethyl-L-lysyl(4)-[histone H3] + S-adenosyl-L-homocysteine + H(+)</text>
        <dbReference type="Rhea" id="RHEA:60268"/>
        <dbReference type="Rhea" id="RHEA-COMP:15540"/>
        <dbReference type="Rhea" id="RHEA-COMP:15543"/>
        <dbReference type="ChEBI" id="CHEBI:15378"/>
        <dbReference type="ChEBI" id="CHEBI:57856"/>
        <dbReference type="ChEBI" id="CHEBI:59789"/>
        <dbReference type="ChEBI" id="CHEBI:61929"/>
        <dbReference type="ChEBI" id="CHEBI:61976"/>
    </reaction>
</comment>
<accession>A0A8T2QSV7</accession>
<dbReference type="CDD" id="cd10518">
    <property type="entry name" value="SET_SETD1-like"/>
    <property type="match status" value="1"/>
</dbReference>
<dbReference type="InterPro" id="IPR001214">
    <property type="entry name" value="SET_dom"/>
</dbReference>
<proteinExistence type="predicted"/>
<keyword evidence="5" id="KW-0949">S-adenosyl-L-methionine</keyword>
<keyword evidence="3" id="KW-0489">Methyltransferase</keyword>
<name>A0A8T2QSV7_CERRI</name>
<dbReference type="Gene3D" id="3.30.1490.40">
    <property type="match status" value="1"/>
</dbReference>
<dbReference type="AlphaFoldDB" id="A0A8T2QSV7"/>
<dbReference type="SMART" id="SM00317">
    <property type="entry name" value="SET"/>
    <property type="match status" value="1"/>
</dbReference>
<dbReference type="SUPFAM" id="SSF82199">
    <property type="entry name" value="SET domain"/>
    <property type="match status" value="1"/>
</dbReference>
<dbReference type="InterPro" id="IPR003616">
    <property type="entry name" value="Post-SET_dom"/>
</dbReference>
<keyword evidence="7" id="KW-0539">Nucleus</keyword>
<dbReference type="PANTHER" id="PTHR45814">
    <property type="entry name" value="HISTONE-LYSINE N-METHYLTRANSFERASE SETD1"/>
    <property type="match status" value="1"/>
</dbReference>
<comment type="subcellular location">
    <subcellularLocation>
        <location evidence="1">Nucleus</location>
    </subcellularLocation>
</comment>
<reference evidence="14" key="1">
    <citation type="submission" date="2021-08" db="EMBL/GenBank/DDBJ databases">
        <title>WGS assembly of Ceratopteris richardii.</title>
        <authorList>
            <person name="Marchant D.B."/>
            <person name="Chen G."/>
            <person name="Jenkins J."/>
            <person name="Shu S."/>
            <person name="Leebens-Mack J."/>
            <person name="Grimwood J."/>
            <person name="Schmutz J."/>
            <person name="Soltis P."/>
            <person name="Soltis D."/>
            <person name="Chen Z.-H."/>
        </authorList>
    </citation>
    <scope>NUCLEOTIDE SEQUENCE</scope>
    <source>
        <strain evidence="14">Whitten #5841</strain>
        <tissue evidence="14">Leaf</tissue>
    </source>
</reference>
<evidence type="ECO:0000313" key="15">
    <source>
        <dbReference type="Proteomes" id="UP000825935"/>
    </source>
</evidence>
<feature type="domain" description="Post-SET" evidence="13">
    <location>
        <begin position="997"/>
        <end position="1013"/>
    </location>
</feature>
<evidence type="ECO:0000256" key="9">
    <source>
        <dbReference type="ARBA" id="ARBA00047583"/>
    </source>
</evidence>
<keyword evidence="4" id="KW-0808">Transferase</keyword>
<evidence type="ECO:0000256" key="11">
    <source>
        <dbReference type="SAM" id="MobiDB-lite"/>
    </source>
</evidence>
<dbReference type="GO" id="GO:0140999">
    <property type="term" value="F:histone H3K4 trimethyltransferase activity"/>
    <property type="evidence" value="ECO:0007669"/>
    <property type="project" value="UniProtKB-EC"/>
</dbReference>
<keyword evidence="15" id="KW-1185">Reference proteome</keyword>
<feature type="compositionally biased region" description="Polar residues" evidence="11">
    <location>
        <begin position="76"/>
        <end position="88"/>
    </location>
</feature>
<organism evidence="14 15">
    <name type="scientific">Ceratopteris richardii</name>
    <name type="common">Triangle waterfern</name>
    <dbReference type="NCBI Taxonomy" id="49495"/>
    <lineage>
        <taxon>Eukaryota</taxon>
        <taxon>Viridiplantae</taxon>
        <taxon>Streptophyta</taxon>
        <taxon>Embryophyta</taxon>
        <taxon>Tracheophyta</taxon>
        <taxon>Polypodiopsida</taxon>
        <taxon>Polypodiidae</taxon>
        <taxon>Polypodiales</taxon>
        <taxon>Pteridineae</taxon>
        <taxon>Pteridaceae</taxon>
        <taxon>Parkerioideae</taxon>
        <taxon>Ceratopteris</taxon>
    </lineage>
</organism>
<comment type="caution">
    <text evidence="14">The sequence shown here is derived from an EMBL/GenBank/DDBJ whole genome shotgun (WGS) entry which is preliminary data.</text>
</comment>
<evidence type="ECO:0000256" key="6">
    <source>
        <dbReference type="ARBA" id="ARBA00022853"/>
    </source>
</evidence>
<dbReference type="PROSITE" id="PS50280">
    <property type="entry name" value="SET"/>
    <property type="match status" value="1"/>
</dbReference>
<dbReference type="PROSITE" id="PS50868">
    <property type="entry name" value="POST_SET"/>
    <property type="match status" value="1"/>
</dbReference>
<evidence type="ECO:0000256" key="8">
    <source>
        <dbReference type="ARBA" id="ARBA00047571"/>
    </source>
</evidence>
<feature type="compositionally biased region" description="Basic and acidic residues" evidence="11">
    <location>
        <begin position="89"/>
        <end position="100"/>
    </location>
</feature>
<dbReference type="InterPro" id="IPR044570">
    <property type="entry name" value="Set1-like"/>
</dbReference>
<evidence type="ECO:0000259" key="12">
    <source>
        <dbReference type="PROSITE" id="PS50280"/>
    </source>
</evidence>
<feature type="region of interest" description="Disordered" evidence="11">
    <location>
        <begin position="682"/>
        <end position="701"/>
    </location>
</feature>
<dbReference type="Proteomes" id="UP000825935">
    <property type="component" value="Chromosome 32"/>
</dbReference>
<comment type="catalytic activity">
    <reaction evidence="8">
        <text>L-lysyl(4)-[histone H3] + 3 S-adenosyl-L-methionine = N(6),N(6),N(6)-trimethyl-L-lysyl(4)-[histone H3] + 3 S-adenosyl-L-homocysteine + 3 H(+)</text>
        <dbReference type="Rhea" id="RHEA:60260"/>
        <dbReference type="Rhea" id="RHEA-COMP:15537"/>
        <dbReference type="Rhea" id="RHEA-COMP:15547"/>
        <dbReference type="ChEBI" id="CHEBI:15378"/>
        <dbReference type="ChEBI" id="CHEBI:29969"/>
        <dbReference type="ChEBI" id="CHEBI:57856"/>
        <dbReference type="ChEBI" id="CHEBI:59789"/>
        <dbReference type="ChEBI" id="CHEBI:61961"/>
        <dbReference type="EC" id="2.1.1.354"/>
    </reaction>
</comment>
<dbReference type="GO" id="GO:0032259">
    <property type="term" value="P:methylation"/>
    <property type="evidence" value="ECO:0007669"/>
    <property type="project" value="UniProtKB-KW"/>
</dbReference>
<dbReference type="Pfam" id="PF00856">
    <property type="entry name" value="SET"/>
    <property type="match status" value="1"/>
</dbReference>